<dbReference type="GO" id="GO:0016491">
    <property type="term" value="F:oxidoreductase activity"/>
    <property type="evidence" value="ECO:0007669"/>
    <property type="project" value="UniProtKB-KW"/>
</dbReference>
<dbReference type="PANTHER" id="PTHR13847:SF289">
    <property type="entry name" value="GLYCINE OXIDASE"/>
    <property type="match status" value="1"/>
</dbReference>
<dbReference type="Gene3D" id="3.50.50.60">
    <property type="entry name" value="FAD/NAD(P)-binding domain"/>
    <property type="match status" value="1"/>
</dbReference>
<evidence type="ECO:0000256" key="1">
    <source>
        <dbReference type="ARBA" id="ARBA00023002"/>
    </source>
</evidence>
<dbReference type="EMBL" id="UINC01005724">
    <property type="protein sequence ID" value="SVA23161.1"/>
    <property type="molecule type" value="Genomic_DNA"/>
</dbReference>
<evidence type="ECO:0000259" key="2">
    <source>
        <dbReference type="Pfam" id="PF01266"/>
    </source>
</evidence>
<dbReference type="SUPFAM" id="SSF54373">
    <property type="entry name" value="FAD-linked reductases, C-terminal domain"/>
    <property type="match status" value="1"/>
</dbReference>
<dbReference type="AlphaFoldDB" id="A0A381U5X5"/>
<reference evidence="3" key="1">
    <citation type="submission" date="2018-05" db="EMBL/GenBank/DDBJ databases">
        <authorList>
            <person name="Lanie J.A."/>
            <person name="Ng W.-L."/>
            <person name="Kazmierczak K.M."/>
            <person name="Andrzejewski T.M."/>
            <person name="Davidsen T.M."/>
            <person name="Wayne K.J."/>
            <person name="Tettelin H."/>
            <person name="Glass J.I."/>
            <person name="Rusch D."/>
            <person name="Podicherti R."/>
            <person name="Tsui H.-C.T."/>
            <person name="Winkler M.E."/>
        </authorList>
    </citation>
    <scope>NUCLEOTIDE SEQUENCE</scope>
</reference>
<dbReference type="PANTHER" id="PTHR13847">
    <property type="entry name" value="SARCOSINE DEHYDROGENASE-RELATED"/>
    <property type="match status" value="1"/>
</dbReference>
<gene>
    <name evidence="3" type="ORF">METZ01_LOCUS76015</name>
</gene>
<proteinExistence type="predicted"/>
<dbReference type="Pfam" id="PF01266">
    <property type="entry name" value="DAO"/>
    <property type="match status" value="1"/>
</dbReference>
<dbReference type="SUPFAM" id="SSF51905">
    <property type="entry name" value="FAD/NAD(P)-binding domain"/>
    <property type="match status" value="1"/>
</dbReference>
<organism evidence="3">
    <name type="scientific">marine metagenome</name>
    <dbReference type="NCBI Taxonomy" id="408172"/>
    <lineage>
        <taxon>unclassified sequences</taxon>
        <taxon>metagenomes</taxon>
        <taxon>ecological metagenomes</taxon>
    </lineage>
</organism>
<evidence type="ECO:0000313" key="3">
    <source>
        <dbReference type="EMBL" id="SVA23161.1"/>
    </source>
</evidence>
<dbReference type="GO" id="GO:0005737">
    <property type="term" value="C:cytoplasm"/>
    <property type="evidence" value="ECO:0007669"/>
    <property type="project" value="TreeGrafter"/>
</dbReference>
<dbReference type="Gene3D" id="3.30.9.10">
    <property type="entry name" value="D-Amino Acid Oxidase, subunit A, domain 2"/>
    <property type="match status" value="1"/>
</dbReference>
<feature type="domain" description="FAD dependent oxidoreductase" evidence="2">
    <location>
        <begin position="7"/>
        <end position="349"/>
    </location>
</feature>
<dbReference type="InterPro" id="IPR006076">
    <property type="entry name" value="FAD-dep_OxRdtase"/>
</dbReference>
<sequence length="370" mass="41191">MKQRLFDIVIIGAGVIGHSIAFRLKQCRPDISLAVLGDPMNSLMASRAAAGMLAPFGECDKADRFFKFCRESLLQYPDFIEDLICTSGVPVHLSMKGSLIPSSSFVNGWEKQIRFFREENVPHQIWSPERCRQLAPVLAESCGEVIWVGEGQVNNREMHDALVTASRKLGVEILEKNVTGFTRDSSSIGAAVADTLEVRGQKFILSSGSWSSQLGDALDVSLPLKPIKGQMCRVQVEDDQLDYTVHGLMTYIAPWRGGKGFVLGTTMEDRGFDPIIEDNVIQELIDRAAQVIPCIKDAPLIESWAGLRPAAEDLMPVMGKSSRYKNLFYSTGHYRNGILQTPRQADYIVETILETLDNEISEFSPQRYNL</sequence>
<keyword evidence="1" id="KW-0560">Oxidoreductase</keyword>
<name>A0A381U5X5_9ZZZZ</name>
<dbReference type="InterPro" id="IPR036188">
    <property type="entry name" value="FAD/NAD-bd_sf"/>
</dbReference>
<accession>A0A381U5X5</accession>
<protein>
    <recommendedName>
        <fullName evidence="2">FAD dependent oxidoreductase domain-containing protein</fullName>
    </recommendedName>
</protein>